<evidence type="ECO:0000313" key="3">
    <source>
        <dbReference type="Proteomes" id="UP000515873"/>
    </source>
</evidence>
<name>A0A7G8Q549_9GAMM</name>
<dbReference type="Proteomes" id="UP000515873">
    <property type="component" value="Chromosome"/>
</dbReference>
<proteinExistence type="predicted"/>
<dbReference type="AlphaFoldDB" id="A0A7G8Q549"/>
<gene>
    <name evidence="2" type="ORF">H8F01_01650</name>
</gene>
<organism evidence="2 3">
    <name type="scientific">Dyella telluris</name>
    <dbReference type="NCBI Taxonomy" id="2763498"/>
    <lineage>
        <taxon>Bacteria</taxon>
        <taxon>Pseudomonadati</taxon>
        <taxon>Pseudomonadota</taxon>
        <taxon>Gammaproteobacteria</taxon>
        <taxon>Lysobacterales</taxon>
        <taxon>Rhodanobacteraceae</taxon>
        <taxon>Dyella</taxon>
    </lineage>
</organism>
<sequence length="250" mass="26492">MALACACGLAASAAHADDNPGYDRPGLGFTPVALSRGDVTIEQGLPTWTRDHLGAGQIQSQYTTDSLIRLGLGGPFEAQLGTSPFNAVQTTGAGDDSWAHGRGDTILGLKYAPCKAVAKFTWGLLGSVEFTDGDQAVRNEHRQYLLGADLNWQVTDNDGVGAYLEQTHSGHDGQSTLAVNESHVLSHVLVGYVELAQVHERGERSGTEAGTGVAWQLNRRVQIDGGVRARIAGHAQLWMASMGVSVFLGR</sequence>
<evidence type="ECO:0000256" key="1">
    <source>
        <dbReference type="SAM" id="SignalP"/>
    </source>
</evidence>
<keyword evidence="1" id="KW-0732">Signal</keyword>
<reference evidence="2 3" key="1">
    <citation type="submission" date="2020-08" db="EMBL/GenBank/DDBJ databases">
        <title>Dyella sp. G9 isolated from forest soil.</title>
        <authorList>
            <person name="Fu J."/>
            <person name="Qiu L."/>
        </authorList>
    </citation>
    <scope>NUCLEOTIDE SEQUENCE [LARGE SCALE GENOMIC DNA]</scope>
    <source>
        <strain evidence="2 3">G9</strain>
    </source>
</reference>
<accession>A0A7G8Q549</accession>
<dbReference type="KEGG" id="dtl:H8F01_01650"/>
<keyword evidence="3" id="KW-1185">Reference proteome</keyword>
<dbReference type="EMBL" id="CP060412">
    <property type="protein sequence ID" value="QNK01907.1"/>
    <property type="molecule type" value="Genomic_DNA"/>
</dbReference>
<feature type="chain" id="PRO_5028920049" evidence="1">
    <location>
        <begin position="17"/>
        <end position="250"/>
    </location>
</feature>
<evidence type="ECO:0000313" key="2">
    <source>
        <dbReference type="EMBL" id="QNK01907.1"/>
    </source>
</evidence>
<feature type="signal peptide" evidence="1">
    <location>
        <begin position="1"/>
        <end position="16"/>
    </location>
</feature>
<protein>
    <submittedName>
        <fullName evidence="2">Transporter</fullName>
    </submittedName>
</protein>